<dbReference type="Pfam" id="PF03466">
    <property type="entry name" value="LysR_substrate"/>
    <property type="match status" value="1"/>
</dbReference>
<organism evidence="6 7">
    <name type="scientific">Siminovitchia fordii</name>
    <dbReference type="NCBI Taxonomy" id="254759"/>
    <lineage>
        <taxon>Bacteria</taxon>
        <taxon>Bacillati</taxon>
        <taxon>Bacillota</taxon>
        <taxon>Bacilli</taxon>
        <taxon>Bacillales</taxon>
        <taxon>Bacillaceae</taxon>
        <taxon>Siminovitchia</taxon>
    </lineage>
</organism>
<comment type="caution">
    <text evidence="6">The sequence shown here is derived from an EMBL/GenBank/DDBJ whole genome shotgun (WGS) entry which is preliminary data.</text>
</comment>
<accession>A0ABQ4K597</accession>
<dbReference type="InterPro" id="IPR036390">
    <property type="entry name" value="WH_DNA-bd_sf"/>
</dbReference>
<protein>
    <submittedName>
        <fullName evidence="6">LysR family transcriptional regulator</fullName>
    </submittedName>
</protein>
<dbReference type="InterPro" id="IPR036388">
    <property type="entry name" value="WH-like_DNA-bd_sf"/>
</dbReference>
<evidence type="ECO:0000256" key="3">
    <source>
        <dbReference type="ARBA" id="ARBA00023125"/>
    </source>
</evidence>
<sequence>MDTIRLRYFVTVVEENSVTAAAKKLNISQPSLSIMIKKLEQELDVLLFKRENKSLVLTDFGDLLYKRAKNILVSVDEMLTELSEAKKGLRGEIKIGCSTAANLIIIPQIVENLQKTSPNMSIRVIEGNTKYISELLLSNQLDAAIVRTTFTQDIFETYSIITEPIVACMHKDHPLAQKVNLSLKDFADESFLLNTTTTGSGLSDYIIKKCKEVGFTPKVKYWGSQGLPMAILASKGVGVTFLPESYKYLPFCGGLPVFKEIESPELTTSLELITLKGRFKSIATEMFLQQVVEISKQYNGSINPNYNVDIPQIHS</sequence>
<dbReference type="SUPFAM" id="SSF53850">
    <property type="entry name" value="Periplasmic binding protein-like II"/>
    <property type="match status" value="1"/>
</dbReference>
<evidence type="ECO:0000256" key="4">
    <source>
        <dbReference type="ARBA" id="ARBA00023163"/>
    </source>
</evidence>
<dbReference type="PRINTS" id="PR00039">
    <property type="entry name" value="HTHLYSR"/>
</dbReference>
<gene>
    <name evidence="6" type="ORF">J1TS3_20360</name>
</gene>
<keyword evidence="3" id="KW-0238">DNA-binding</keyword>
<keyword evidence="4" id="KW-0804">Transcription</keyword>
<keyword evidence="2" id="KW-0805">Transcription regulation</keyword>
<name>A0ABQ4K597_9BACI</name>
<evidence type="ECO:0000259" key="5">
    <source>
        <dbReference type="PROSITE" id="PS50931"/>
    </source>
</evidence>
<dbReference type="PANTHER" id="PTHR30346:SF28">
    <property type="entry name" value="HTH-TYPE TRANSCRIPTIONAL REGULATOR CYNR"/>
    <property type="match status" value="1"/>
</dbReference>
<dbReference type="RefSeq" id="WP_018706091.1">
    <property type="nucleotide sequence ID" value="NZ_BOQT01000006.1"/>
</dbReference>
<evidence type="ECO:0000256" key="2">
    <source>
        <dbReference type="ARBA" id="ARBA00023015"/>
    </source>
</evidence>
<dbReference type="PANTHER" id="PTHR30346">
    <property type="entry name" value="TRANSCRIPTIONAL DUAL REGULATOR HCAR-RELATED"/>
    <property type="match status" value="1"/>
</dbReference>
<proteinExistence type="inferred from homology"/>
<evidence type="ECO:0000256" key="1">
    <source>
        <dbReference type="ARBA" id="ARBA00009437"/>
    </source>
</evidence>
<reference evidence="6 7" key="1">
    <citation type="submission" date="2021-03" db="EMBL/GenBank/DDBJ databases">
        <title>Antimicrobial resistance genes in bacteria isolated from Japanese honey, and their potential for conferring macrolide and lincosamide resistance in the American foulbrood pathogen Paenibacillus larvae.</title>
        <authorList>
            <person name="Okamoto M."/>
            <person name="Kumagai M."/>
            <person name="Kanamori H."/>
            <person name="Takamatsu D."/>
        </authorList>
    </citation>
    <scope>NUCLEOTIDE SEQUENCE [LARGE SCALE GENOMIC DNA]</scope>
    <source>
        <strain evidence="6 7">J1TS3</strain>
    </source>
</reference>
<keyword evidence="7" id="KW-1185">Reference proteome</keyword>
<dbReference type="EMBL" id="BOQT01000006">
    <property type="protein sequence ID" value="GIN20902.1"/>
    <property type="molecule type" value="Genomic_DNA"/>
</dbReference>
<dbReference type="Gene3D" id="1.10.10.10">
    <property type="entry name" value="Winged helix-like DNA-binding domain superfamily/Winged helix DNA-binding domain"/>
    <property type="match status" value="1"/>
</dbReference>
<dbReference type="Proteomes" id="UP000680279">
    <property type="component" value="Unassembled WGS sequence"/>
</dbReference>
<dbReference type="SUPFAM" id="SSF46785">
    <property type="entry name" value="Winged helix' DNA-binding domain"/>
    <property type="match status" value="1"/>
</dbReference>
<dbReference type="Pfam" id="PF00126">
    <property type="entry name" value="HTH_1"/>
    <property type="match status" value="1"/>
</dbReference>
<dbReference type="CDD" id="cd05466">
    <property type="entry name" value="PBP2_LTTR_substrate"/>
    <property type="match status" value="1"/>
</dbReference>
<comment type="similarity">
    <text evidence="1">Belongs to the LysR transcriptional regulatory family.</text>
</comment>
<evidence type="ECO:0000313" key="6">
    <source>
        <dbReference type="EMBL" id="GIN20902.1"/>
    </source>
</evidence>
<dbReference type="Gene3D" id="3.40.190.290">
    <property type="match status" value="1"/>
</dbReference>
<feature type="domain" description="HTH lysR-type" evidence="5">
    <location>
        <begin position="1"/>
        <end position="58"/>
    </location>
</feature>
<dbReference type="InterPro" id="IPR000847">
    <property type="entry name" value="LysR_HTH_N"/>
</dbReference>
<dbReference type="PROSITE" id="PS50931">
    <property type="entry name" value="HTH_LYSR"/>
    <property type="match status" value="1"/>
</dbReference>
<dbReference type="InterPro" id="IPR005119">
    <property type="entry name" value="LysR_subst-bd"/>
</dbReference>
<evidence type="ECO:0000313" key="7">
    <source>
        <dbReference type="Proteomes" id="UP000680279"/>
    </source>
</evidence>